<dbReference type="GO" id="GO:0005840">
    <property type="term" value="C:ribosome"/>
    <property type="evidence" value="ECO:0007669"/>
    <property type="project" value="UniProtKB-KW"/>
</dbReference>
<dbReference type="InterPro" id="IPR020815">
    <property type="entry name" value="Ribosomal_bS6_CS"/>
</dbReference>
<dbReference type="RefSeq" id="WP_158035482.1">
    <property type="nucleotide sequence ID" value="NZ_BAAAZV010000018.1"/>
</dbReference>
<keyword evidence="2 8" id="KW-0699">rRNA-binding</keyword>
<dbReference type="GO" id="GO:0005737">
    <property type="term" value="C:cytoplasm"/>
    <property type="evidence" value="ECO:0007669"/>
    <property type="project" value="UniProtKB-ARBA"/>
</dbReference>
<comment type="caution">
    <text evidence="9">The sequence shown here is derived from an EMBL/GenBank/DDBJ whole genome shotgun (WGS) entry which is preliminary data.</text>
</comment>
<evidence type="ECO:0000313" key="9">
    <source>
        <dbReference type="EMBL" id="KAB1633666.1"/>
    </source>
</evidence>
<gene>
    <name evidence="8" type="primary">rpsF</name>
    <name evidence="9" type="ORF">F8O02_01695</name>
</gene>
<dbReference type="InterPro" id="IPR035980">
    <property type="entry name" value="Ribosomal_bS6_sf"/>
</dbReference>
<evidence type="ECO:0000256" key="8">
    <source>
        <dbReference type="HAMAP-Rule" id="MF_00360"/>
    </source>
</evidence>
<dbReference type="HAMAP" id="MF_00360">
    <property type="entry name" value="Ribosomal_bS6"/>
    <property type="match status" value="1"/>
</dbReference>
<dbReference type="EMBL" id="WBKA01000001">
    <property type="protein sequence ID" value="KAB1633666.1"/>
    <property type="molecule type" value="Genomic_DNA"/>
</dbReference>
<dbReference type="GO" id="GO:0070181">
    <property type="term" value="F:small ribosomal subunit rRNA binding"/>
    <property type="evidence" value="ECO:0007669"/>
    <property type="project" value="TreeGrafter"/>
</dbReference>
<dbReference type="PANTHER" id="PTHR21011:SF1">
    <property type="entry name" value="SMALL RIBOSOMAL SUBUNIT PROTEIN BS6M"/>
    <property type="match status" value="1"/>
</dbReference>
<evidence type="ECO:0000313" key="10">
    <source>
        <dbReference type="Proteomes" id="UP000481339"/>
    </source>
</evidence>
<proteinExistence type="inferred from homology"/>
<dbReference type="PROSITE" id="PS01048">
    <property type="entry name" value="RIBOSOMAL_S6"/>
    <property type="match status" value="1"/>
</dbReference>
<name>A0A7C8BT55_9MICO</name>
<evidence type="ECO:0000256" key="2">
    <source>
        <dbReference type="ARBA" id="ARBA00022730"/>
    </source>
</evidence>
<dbReference type="GO" id="GO:1990904">
    <property type="term" value="C:ribonucleoprotein complex"/>
    <property type="evidence" value="ECO:0007669"/>
    <property type="project" value="UniProtKB-KW"/>
</dbReference>
<dbReference type="SUPFAM" id="SSF54995">
    <property type="entry name" value="Ribosomal protein S6"/>
    <property type="match status" value="1"/>
</dbReference>
<evidence type="ECO:0000256" key="1">
    <source>
        <dbReference type="ARBA" id="ARBA00009512"/>
    </source>
</evidence>
<keyword evidence="3 8" id="KW-0694">RNA-binding</keyword>
<dbReference type="CDD" id="cd00473">
    <property type="entry name" value="bS6"/>
    <property type="match status" value="1"/>
</dbReference>
<keyword evidence="5 8" id="KW-0687">Ribonucleoprotein</keyword>
<dbReference type="AlphaFoldDB" id="A0A7C8BT55"/>
<comment type="similarity">
    <text evidence="1 8">Belongs to the bacterial ribosomal protein bS6 family.</text>
</comment>
<evidence type="ECO:0000256" key="6">
    <source>
        <dbReference type="ARBA" id="ARBA00035104"/>
    </source>
</evidence>
<dbReference type="GO" id="GO:0006412">
    <property type="term" value="P:translation"/>
    <property type="evidence" value="ECO:0007669"/>
    <property type="project" value="UniProtKB-UniRule"/>
</dbReference>
<dbReference type="Gene3D" id="3.30.70.60">
    <property type="match status" value="1"/>
</dbReference>
<organism evidence="9 10">
    <name type="scientific">Pseudoclavibacter caeni</name>
    <dbReference type="NCBI Taxonomy" id="908846"/>
    <lineage>
        <taxon>Bacteria</taxon>
        <taxon>Bacillati</taxon>
        <taxon>Actinomycetota</taxon>
        <taxon>Actinomycetes</taxon>
        <taxon>Micrococcales</taxon>
        <taxon>Microbacteriaceae</taxon>
        <taxon>Pseudoclavibacter</taxon>
    </lineage>
</organism>
<evidence type="ECO:0000256" key="5">
    <source>
        <dbReference type="ARBA" id="ARBA00023274"/>
    </source>
</evidence>
<sequence length="111" mass="12588">MSQNTKQYELAVILDPSVDDRKVAPTLEKFLAVVPKEGGTVDNVDIWGRRQLAYPIKKQKEGVYAFIRISSTPDTINEVDRLLRLSDSVLRTKVLRAEEAHVVLRQPRKAS</sequence>
<dbReference type="Proteomes" id="UP000481339">
    <property type="component" value="Unassembled WGS sequence"/>
</dbReference>
<keyword evidence="10" id="KW-1185">Reference proteome</keyword>
<dbReference type="InterPro" id="IPR020814">
    <property type="entry name" value="Ribosomal_S6_plastid/chlpt"/>
</dbReference>
<evidence type="ECO:0000256" key="3">
    <source>
        <dbReference type="ARBA" id="ARBA00022884"/>
    </source>
</evidence>
<accession>A0A7C8BT55</accession>
<protein>
    <recommendedName>
        <fullName evidence="7 8">Small ribosomal subunit protein bS6</fullName>
    </recommendedName>
</protein>
<dbReference type="PANTHER" id="PTHR21011">
    <property type="entry name" value="MITOCHONDRIAL 28S RIBOSOMAL PROTEIN S6"/>
    <property type="match status" value="1"/>
</dbReference>
<dbReference type="InterPro" id="IPR014717">
    <property type="entry name" value="Transl_elong_EF1B/ribsomal_bS6"/>
</dbReference>
<comment type="function">
    <text evidence="6 8">Binds together with bS18 to 16S ribosomal RNA.</text>
</comment>
<dbReference type="NCBIfam" id="TIGR00166">
    <property type="entry name" value="S6"/>
    <property type="match status" value="1"/>
</dbReference>
<keyword evidence="4 8" id="KW-0689">Ribosomal protein</keyword>
<dbReference type="GO" id="GO:0003735">
    <property type="term" value="F:structural constituent of ribosome"/>
    <property type="evidence" value="ECO:0007669"/>
    <property type="project" value="InterPro"/>
</dbReference>
<dbReference type="Pfam" id="PF01250">
    <property type="entry name" value="Ribosomal_S6"/>
    <property type="match status" value="1"/>
</dbReference>
<evidence type="ECO:0000256" key="4">
    <source>
        <dbReference type="ARBA" id="ARBA00022980"/>
    </source>
</evidence>
<dbReference type="OrthoDB" id="9812702at2"/>
<evidence type="ECO:0000256" key="7">
    <source>
        <dbReference type="ARBA" id="ARBA00035294"/>
    </source>
</evidence>
<dbReference type="InterPro" id="IPR000529">
    <property type="entry name" value="Ribosomal_bS6"/>
</dbReference>
<reference evidence="9 10" key="1">
    <citation type="submission" date="2019-09" db="EMBL/GenBank/DDBJ databases">
        <title>Phylogeny of genus Pseudoclavibacter and closely related genus.</title>
        <authorList>
            <person name="Li Y."/>
        </authorList>
    </citation>
    <scope>NUCLEOTIDE SEQUENCE [LARGE SCALE GENOMIC DNA]</scope>
    <source>
        <strain evidence="9 10">JCM 16921</strain>
    </source>
</reference>